<dbReference type="PANTHER" id="PTHR30518">
    <property type="entry name" value="ENDOLYTIC MUREIN TRANSGLYCOSYLASE"/>
    <property type="match status" value="1"/>
</dbReference>
<name>A0A367YZ24_9ACTN</name>
<keyword evidence="2 7" id="KW-0812">Transmembrane</keyword>
<dbReference type="Pfam" id="PF02618">
    <property type="entry name" value="YceG"/>
    <property type="match status" value="1"/>
</dbReference>
<comment type="caution">
    <text evidence="8">The sequence shown here is derived from an EMBL/GenBank/DDBJ whole genome shotgun (WGS) entry which is preliminary data.</text>
</comment>
<sequence length="376" mass="40878">MSMLDTERSRRREIWHRVKGYLAVLVSLAVLGTGGYLAFDFVNTNVRGVFSSIVAADYQGSGVKDVEVVVEEGQTATDIGETLVDLDVVASTEAWQAAVSANPEASSIQTGTYRLRTQIPAATALQWLLDPSRRVVQRVTVAEGLRLEQQVEALTATGIPAEEFERALERPEELGLVDFAEGEPAGFLFPDTYDYSDDDTATDLLRQMGERYGTVAEDLDIAGAADDLGVSERDIAIVASIIEKEVFIPEDRPKVARVIYNRLEAGQRLQFDSTVYYALGTYPPDAIPGEAFAPTGPPESPYNTYKVDGLPAGPISAPGRAALEAAIDPAEGDWLYFVTVNLQTGETRFTDSEAEHQRNVEAFNQWCVSNGNPAGC</sequence>
<dbReference type="GO" id="GO:0005886">
    <property type="term" value="C:plasma membrane"/>
    <property type="evidence" value="ECO:0007669"/>
    <property type="project" value="UniProtKB-SubCell"/>
</dbReference>
<proteinExistence type="inferred from homology"/>
<dbReference type="PANTHER" id="PTHR30518:SF2">
    <property type="entry name" value="ENDOLYTIC MUREIN TRANSGLYCOSYLASE"/>
    <property type="match status" value="1"/>
</dbReference>
<keyword evidence="5 7" id="KW-0456">Lyase</keyword>
<dbReference type="Proteomes" id="UP000252770">
    <property type="component" value="Unassembled WGS sequence"/>
</dbReference>
<comment type="catalytic activity">
    <reaction evidence="7">
        <text>a peptidoglycan chain = a peptidoglycan chain with N-acetyl-1,6-anhydromuramyl-[peptide] at the reducing end + a peptidoglycan chain with N-acetylglucosamine at the non-reducing end.</text>
        <dbReference type="EC" id="4.2.2.29"/>
    </reaction>
</comment>
<dbReference type="NCBIfam" id="TIGR00247">
    <property type="entry name" value="endolytic transglycosylase MltG"/>
    <property type="match status" value="1"/>
</dbReference>
<evidence type="ECO:0000256" key="7">
    <source>
        <dbReference type="HAMAP-Rule" id="MF_02065"/>
    </source>
</evidence>
<feature type="site" description="Important for catalytic activity" evidence="7">
    <location>
        <position position="245"/>
    </location>
</feature>
<dbReference type="GO" id="GO:0008932">
    <property type="term" value="F:lytic endotransglycosylase activity"/>
    <property type="evidence" value="ECO:0007669"/>
    <property type="project" value="UniProtKB-UniRule"/>
</dbReference>
<evidence type="ECO:0000313" key="9">
    <source>
        <dbReference type="Proteomes" id="UP000252770"/>
    </source>
</evidence>
<organism evidence="8 9">
    <name type="scientific">Desertihabitans brevis</name>
    <dbReference type="NCBI Taxonomy" id="2268447"/>
    <lineage>
        <taxon>Bacteria</taxon>
        <taxon>Bacillati</taxon>
        <taxon>Actinomycetota</taxon>
        <taxon>Actinomycetes</taxon>
        <taxon>Propionibacteriales</taxon>
        <taxon>Propionibacteriaceae</taxon>
        <taxon>Desertihabitans</taxon>
    </lineage>
</organism>
<keyword evidence="6 7" id="KW-0961">Cell wall biogenesis/degradation</keyword>
<dbReference type="Gene3D" id="3.30.1490.480">
    <property type="entry name" value="Endolytic murein transglycosylase"/>
    <property type="match status" value="1"/>
</dbReference>
<evidence type="ECO:0000256" key="1">
    <source>
        <dbReference type="ARBA" id="ARBA00022475"/>
    </source>
</evidence>
<comment type="subcellular location">
    <subcellularLocation>
        <location evidence="7">Cell membrane</location>
        <topology evidence="7">Single-pass membrane protein</topology>
    </subcellularLocation>
</comment>
<protein>
    <recommendedName>
        <fullName evidence="7">Endolytic murein transglycosylase</fullName>
        <ecNumber evidence="7">4.2.2.29</ecNumber>
    </recommendedName>
    <alternativeName>
        <fullName evidence="7">Peptidoglycan lytic transglycosylase</fullName>
    </alternativeName>
    <alternativeName>
        <fullName evidence="7">Peptidoglycan polymerization terminase</fullName>
    </alternativeName>
</protein>
<evidence type="ECO:0000256" key="6">
    <source>
        <dbReference type="ARBA" id="ARBA00023316"/>
    </source>
</evidence>
<evidence type="ECO:0000256" key="5">
    <source>
        <dbReference type="ARBA" id="ARBA00023239"/>
    </source>
</evidence>
<dbReference type="GO" id="GO:0071555">
    <property type="term" value="P:cell wall organization"/>
    <property type="evidence" value="ECO:0007669"/>
    <property type="project" value="UniProtKB-KW"/>
</dbReference>
<dbReference type="GO" id="GO:0009252">
    <property type="term" value="P:peptidoglycan biosynthetic process"/>
    <property type="evidence" value="ECO:0007669"/>
    <property type="project" value="UniProtKB-UniRule"/>
</dbReference>
<feature type="transmembrane region" description="Helical" evidence="7">
    <location>
        <begin position="21"/>
        <end position="39"/>
    </location>
</feature>
<dbReference type="InterPro" id="IPR003770">
    <property type="entry name" value="MLTG-like"/>
</dbReference>
<comment type="similarity">
    <text evidence="7">Belongs to the transglycosylase MltG family.</text>
</comment>
<evidence type="ECO:0000256" key="2">
    <source>
        <dbReference type="ARBA" id="ARBA00022692"/>
    </source>
</evidence>
<keyword evidence="4 7" id="KW-0472">Membrane</keyword>
<dbReference type="EMBL" id="QOUI01000001">
    <property type="protein sequence ID" value="RCK71146.1"/>
    <property type="molecule type" value="Genomic_DNA"/>
</dbReference>
<comment type="function">
    <text evidence="7">Functions as a peptidoglycan terminase that cleaves nascent peptidoglycan strands endolytically to terminate their elongation.</text>
</comment>
<reference evidence="8 9" key="1">
    <citation type="submission" date="2018-07" db="EMBL/GenBank/DDBJ databases">
        <title>Desertimonas flava gen. nov. sp. nov.</title>
        <authorList>
            <person name="Liu S."/>
        </authorList>
    </citation>
    <scope>NUCLEOTIDE SEQUENCE [LARGE SCALE GENOMIC DNA]</scope>
    <source>
        <strain evidence="8 9">16Sb5-5</strain>
    </source>
</reference>
<keyword evidence="3 7" id="KW-1133">Transmembrane helix</keyword>
<evidence type="ECO:0000256" key="3">
    <source>
        <dbReference type="ARBA" id="ARBA00022989"/>
    </source>
</evidence>
<dbReference type="AlphaFoldDB" id="A0A367YZ24"/>
<keyword evidence="9" id="KW-1185">Reference proteome</keyword>
<evidence type="ECO:0000256" key="4">
    <source>
        <dbReference type="ARBA" id="ARBA00023136"/>
    </source>
</evidence>
<accession>A0A367YZ24</accession>
<dbReference type="HAMAP" id="MF_02065">
    <property type="entry name" value="MltG"/>
    <property type="match status" value="1"/>
</dbReference>
<evidence type="ECO:0000313" key="8">
    <source>
        <dbReference type="EMBL" id="RCK71146.1"/>
    </source>
</evidence>
<dbReference type="EC" id="4.2.2.29" evidence="7"/>
<keyword evidence="1 7" id="KW-1003">Cell membrane</keyword>
<gene>
    <name evidence="7 8" type="primary">mltG</name>
    <name evidence="8" type="ORF">DT076_01405</name>
</gene>